<dbReference type="InterPro" id="IPR000847">
    <property type="entry name" value="LysR_HTH_N"/>
</dbReference>
<dbReference type="FunFam" id="1.10.10.10:FF:000001">
    <property type="entry name" value="LysR family transcriptional regulator"/>
    <property type="match status" value="1"/>
</dbReference>
<dbReference type="Gene3D" id="3.40.190.290">
    <property type="match status" value="1"/>
</dbReference>
<dbReference type="RefSeq" id="WP_094799141.1">
    <property type="nucleotide sequence ID" value="NZ_NEVP01000004.1"/>
</dbReference>
<dbReference type="PRINTS" id="PR00039">
    <property type="entry name" value="HTHLYSR"/>
</dbReference>
<evidence type="ECO:0000313" key="7">
    <source>
        <dbReference type="EMBL" id="OZI53636.1"/>
    </source>
</evidence>
<dbReference type="GO" id="GO:0003700">
    <property type="term" value="F:DNA-binding transcription factor activity"/>
    <property type="evidence" value="ECO:0007669"/>
    <property type="project" value="InterPro"/>
</dbReference>
<dbReference type="PROSITE" id="PS50931">
    <property type="entry name" value="HTH_LYSR"/>
    <property type="match status" value="1"/>
</dbReference>
<dbReference type="SUPFAM" id="SSF53850">
    <property type="entry name" value="Periplasmic binding protein-like II"/>
    <property type="match status" value="1"/>
</dbReference>
<keyword evidence="5" id="KW-1133">Transmembrane helix</keyword>
<feature type="domain" description="HTH lysR-type" evidence="6">
    <location>
        <begin position="1"/>
        <end position="58"/>
    </location>
</feature>
<dbReference type="AlphaFoldDB" id="A0A261TVE6"/>
<evidence type="ECO:0000259" key="6">
    <source>
        <dbReference type="PROSITE" id="PS50931"/>
    </source>
</evidence>
<dbReference type="Pfam" id="PF00126">
    <property type="entry name" value="HTH_1"/>
    <property type="match status" value="1"/>
</dbReference>
<accession>A0A261TVE6</accession>
<name>A0A261TVE6_9BORD</name>
<keyword evidence="5" id="KW-0472">Membrane</keyword>
<dbReference type="SUPFAM" id="SSF46785">
    <property type="entry name" value="Winged helix' DNA-binding domain"/>
    <property type="match status" value="1"/>
</dbReference>
<dbReference type="GO" id="GO:0000976">
    <property type="term" value="F:transcription cis-regulatory region binding"/>
    <property type="evidence" value="ECO:0007669"/>
    <property type="project" value="TreeGrafter"/>
</dbReference>
<dbReference type="InterPro" id="IPR005119">
    <property type="entry name" value="LysR_subst-bd"/>
</dbReference>
<dbReference type="InterPro" id="IPR036388">
    <property type="entry name" value="WH-like_DNA-bd_sf"/>
</dbReference>
<keyword evidence="8" id="KW-1185">Reference proteome</keyword>
<sequence>MTLKQLEAFYWAATCSSFLVAADRLHLSLSSLSKRISELESALGVELFDRSGHKAVLTSAGELLLPRAQNLIREADDIEQQLKQAQGLRGVCRFGVGELTALTWLPALISNVRLAHPALRLEPAVEAGSSLGGLAQRVSDGALDFAIVASRAPREKIRLRPVGEAQLCWVVGASTTVSPKTLTPDIIAGLPLITLPVGSGTAAIVDACLEANGLEPASRLLCNSWPVVASLIADGMGFGILPMGWAVALEKRGKVHRLRTPNGPMPLQYFFLSRRDDHRPLLQELFRFFEASVDFDRTSIWLGG</sequence>
<dbReference type="InterPro" id="IPR036390">
    <property type="entry name" value="WH_DNA-bd_sf"/>
</dbReference>
<dbReference type="OrthoDB" id="8651113at2"/>
<dbReference type="Gene3D" id="1.10.10.10">
    <property type="entry name" value="Winged helix-like DNA-binding domain superfamily/Winged helix DNA-binding domain"/>
    <property type="match status" value="1"/>
</dbReference>
<gene>
    <name evidence="7" type="ORF">CAL25_06590</name>
</gene>
<evidence type="ECO:0000313" key="8">
    <source>
        <dbReference type="Proteomes" id="UP000216913"/>
    </source>
</evidence>
<dbReference type="Pfam" id="PF03466">
    <property type="entry name" value="LysR_substrate"/>
    <property type="match status" value="1"/>
</dbReference>
<organism evidence="7 8">
    <name type="scientific">Bordetella genomosp. 5</name>
    <dbReference type="NCBI Taxonomy" id="1395608"/>
    <lineage>
        <taxon>Bacteria</taxon>
        <taxon>Pseudomonadati</taxon>
        <taxon>Pseudomonadota</taxon>
        <taxon>Betaproteobacteria</taxon>
        <taxon>Burkholderiales</taxon>
        <taxon>Alcaligenaceae</taxon>
        <taxon>Bordetella</taxon>
    </lineage>
</organism>
<keyword evidence="4" id="KW-0804">Transcription</keyword>
<keyword evidence="2" id="KW-0805">Transcription regulation</keyword>
<dbReference type="EMBL" id="NEVP01000004">
    <property type="protein sequence ID" value="OZI53636.1"/>
    <property type="molecule type" value="Genomic_DNA"/>
</dbReference>
<reference evidence="7 8" key="1">
    <citation type="submission" date="2017-05" db="EMBL/GenBank/DDBJ databases">
        <title>Complete and WGS of Bordetella genogroups.</title>
        <authorList>
            <person name="Spilker T."/>
            <person name="LiPuma J."/>
        </authorList>
    </citation>
    <scope>NUCLEOTIDE SEQUENCE [LARGE SCALE GENOMIC DNA]</scope>
    <source>
        <strain evidence="7 8">AU10456</strain>
    </source>
</reference>
<proteinExistence type="inferred from homology"/>
<protein>
    <submittedName>
        <fullName evidence="7">LysR family transcriptional regulator</fullName>
    </submittedName>
</protein>
<keyword evidence="5" id="KW-0812">Transmembrane</keyword>
<keyword evidence="3" id="KW-0238">DNA-binding</keyword>
<feature type="transmembrane region" description="Helical" evidence="5">
    <location>
        <begin position="225"/>
        <end position="249"/>
    </location>
</feature>
<dbReference type="PANTHER" id="PTHR30126:SF94">
    <property type="entry name" value="LYSR FAMILY TRANSCRIPTIONAL REGULATOR"/>
    <property type="match status" value="1"/>
</dbReference>
<evidence type="ECO:0000256" key="2">
    <source>
        <dbReference type="ARBA" id="ARBA00023015"/>
    </source>
</evidence>
<dbReference type="PANTHER" id="PTHR30126">
    <property type="entry name" value="HTH-TYPE TRANSCRIPTIONAL REGULATOR"/>
    <property type="match status" value="1"/>
</dbReference>
<evidence type="ECO:0000256" key="1">
    <source>
        <dbReference type="ARBA" id="ARBA00009437"/>
    </source>
</evidence>
<evidence type="ECO:0000256" key="3">
    <source>
        <dbReference type="ARBA" id="ARBA00023125"/>
    </source>
</evidence>
<comment type="caution">
    <text evidence="7">The sequence shown here is derived from an EMBL/GenBank/DDBJ whole genome shotgun (WGS) entry which is preliminary data.</text>
</comment>
<comment type="similarity">
    <text evidence="1">Belongs to the LysR transcriptional regulatory family.</text>
</comment>
<evidence type="ECO:0000256" key="5">
    <source>
        <dbReference type="SAM" id="Phobius"/>
    </source>
</evidence>
<dbReference type="Proteomes" id="UP000216913">
    <property type="component" value="Unassembled WGS sequence"/>
</dbReference>
<evidence type="ECO:0000256" key="4">
    <source>
        <dbReference type="ARBA" id="ARBA00023163"/>
    </source>
</evidence>
<dbReference type="CDD" id="cd05466">
    <property type="entry name" value="PBP2_LTTR_substrate"/>
    <property type="match status" value="1"/>
</dbReference>